<keyword evidence="4" id="KW-1185">Reference proteome</keyword>
<keyword evidence="1" id="KW-0812">Transmembrane</keyword>
<evidence type="ECO:0000259" key="2">
    <source>
        <dbReference type="Pfam" id="PF06724"/>
    </source>
</evidence>
<name>A0ABT3C822_9MYCO</name>
<feature type="transmembrane region" description="Helical" evidence="1">
    <location>
        <begin position="208"/>
        <end position="227"/>
    </location>
</feature>
<evidence type="ECO:0000313" key="3">
    <source>
        <dbReference type="EMBL" id="MCV7225590.1"/>
    </source>
</evidence>
<dbReference type="Proteomes" id="UP001526201">
    <property type="component" value="Unassembled WGS sequence"/>
</dbReference>
<sequence>MAESRVHGAVEQATSTAAFEKAARAGYAVSGVLHLLIAYIIAMLAFGVGGNADQSGALAALASKSGGAVALWVAAVGLFGLALWRVAEAVVGSHPTDPTDNDEGMEKQFNRIKSIALAIVYCALAVSAIRFASGGGQSSGAQNAGMSAQLMQSGWGKTVLIIVGLTVIIIGGYHVYKGATKKFLEDLTVSGGSVITPLGMTGYIAKGAAFTGAGILVVVATLTAAPAKAAGIDAAVKTLGQAPFGKILLLIAALGIAAYGTYCFAMARFARM</sequence>
<keyword evidence="1" id="KW-1133">Transmembrane helix</keyword>
<feature type="transmembrane region" description="Helical" evidence="1">
    <location>
        <begin position="154"/>
        <end position="176"/>
    </location>
</feature>
<protein>
    <submittedName>
        <fullName evidence="3">DUF1206 domain-containing protein</fullName>
    </submittedName>
</protein>
<dbReference type="Pfam" id="PF06724">
    <property type="entry name" value="DUF1206"/>
    <property type="match status" value="3"/>
</dbReference>
<feature type="domain" description="DUF1206" evidence="2">
    <location>
        <begin position="25"/>
        <end position="91"/>
    </location>
</feature>
<feature type="transmembrane region" description="Helical" evidence="1">
    <location>
        <begin position="25"/>
        <end position="46"/>
    </location>
</feature>
<proteinExistence type="predicted"/>
<gene>
    <name evidence="3" type="ORF">H7J73_06040</name>
</gene>
<comment type="caution">
    <text evidence="3">The sequence shown here is derived from an EMBL/GenBank/DDBJ whole genome shotgun (WGS) entry which is preliminary data.</text>
</comment>
<evidence type="ECO:0000256" key="1">
    <source>
        <dbReference type="SAM" id="Phobius"/>
    </source>
</evidence>
<feature type="transmembrane region" description="Helical" evidence="1">
    <location>
        <begin position="66"/>
        <end position="84"/>
    </location>
</feature>
<organism evidence="3 4">
    <name type="scientific">Mycolicibacterium komossense</name>
    <dbReference type="NCBI Taxonomy" id="1779"/>
    <lineage>
        <taxon>Bacteria</taxon>
        <taxon>Bacillati</taxon>
        <taxon>Actinomycetota</taxon>
        <taxon>Actinomycetes</taxon>
        <taxon>Mycobacteriales</taxon>
        <taxon>Mycobacteriaceae</taxon>
        <taxon>Mycolicibacterium</taxon>
    </lineage>
</organism>
<accession>A0ABT3C822</accession>
<dbReference type="EMBL" id="JACKTY010000016">
    <property type="protein sequence ID" value="MCV7225590.1"/>
    <property type="molecule type" value="Genomic_DNA"/>
</dbReference>
<keyword evidence="1" id="KW-0472">Membrane</keyword>
<feature type="domain" description="DUF1206" evidence="2">
    <location>
        <begin position="114"/>
        <end position="180"/>
    </location>
</feature>
<dbReference type="InterPro" id="IPR009597">
    <property type="entry name" value="DUF1206"/>
</dbReference>
<feature type="transmembrane region" description="Helical" evidence="1">
    <location>
        <begin position="247"/>
        <end position="267"/>
    </location>
</feature>
<reference evidence="3 4" key="1">
    <citation type="journal article" date="2022" name="BMC Genomics">
        <title>Comparative genome analysis of mycobacteria focusing on tRNA and non-coding RNA.</title>
        <authorList>
            <person name="Behra P.R.K."/>
            <person name="Pettersson B.M.F."/>
            <person name="Ramesh M."/>
            <person name="Das S."/>
            <person name="Dasgupta S."/>
            <person name="Kirsebom L.A."/>
        </authorList>
    </citation>
    <scope>NUCLEOTIDE SEQUENCE [LARGE SCALE GENOMIC DNA]</scope>
    <source>
        <strain evidence="3 4">DSM 44078</strain>
    </source>
</reference>
<feature type="transmembrane region" description="Helical" evidence="1">
    <location>
        <begin position="115"/>
        <end position="134"/>
    </location>
</feature>
<feature type="domain" description="DUF1206" evidence="2">
    <location>
        <begin position="202"/>
        <end position="269"/>
    </location>
</feature>
<evidence type="ECO:0000313" key="4">
    <source>
        <dbReference type="Proteomes" id="UP001526201"/>
    </source>
</evidence>
<dbReference type="RefSeq" id="WP_264066377.1">
    <property type="nucleotide sequence ID" value="NZ_JACKTY010000016.1"/>
</dbReference>